<dbReference type="Proteomes" id="UP000822688">
    <property type="component" value="Chromosome V"/>
</dbReference>
<protein>
    <submittedName>
        <fullName evidence="8">Uncharacterized protein</fullName>
    </submittedName>
</protein>
<evidence type="ECO:0000256" key="1">
    <source>
        <dbReference type="ARBA" id="ARBA00004127"/>
    </source>
</evidence>
<dbReference type="Pfam" id="PF06749">
    <property type="entry name" value="DUF1218"/>
    <property type="match status" value="1"/>
</dbReference>
<dbReference type="InterPro" id="IPR052222">
    <property type="entry name" value="DESIGUAL"/>
</dbReference>
<evidence type="ECO:0000256" key="3">
    <source>
        <dbReference type="ARBA" id="ARBA00022729"/>
    </source>
</evidence>
<keyword evidence="2 7" id="KW-0812">Transmembrane</keyword>
<evidence type="ECO:0000256" key="4">
    <source>
        <dbReference type="ARBA" id="ARBA00022989"/>
    </source>
</evidence>
<evidence type="ECO:0000256" key="7">
    <source>
        <dbReference type="SAM" id="Phobius"/>
    </source>
</evidence>
<keyword evidence="3" id="KW-0732">Signal</keyword>
<keyword evidence="4 7" id="KW-1133">Transmembrane helix</keyword>
<accession>A0A8T0HTP6</accession>
<dbReference type="PANTHER" id="PTHR31769">
    <property type="entry name" value="OS07G0462200 PROTEIN-RELATED"/>
    <property type="match status" value="1"/>
</dbReference>
<name>A0A8T0HTP6_CERPU</name>
<feature type="transmembrane region" description="Helical" evidence="7">
    <location>
        <begin position="91"/>
        <end position="112"/>
    </location>
</feature>
<dbReference type="AlphaFoldDB" id="A0A8T0HTP6"/>
<keyword evidence="5 7" id="KW-0472">Membrane</keyword>
<reference evidence="8" key="1">
    <citation type="submission" date="2020-06" db="EMBL/GenBank/DDBJ databases">
        <title>WGS assembly of Ceratodon purpureus strain R40.</title>
        <authorList>
            <person name="Carey S.B."/>
            <person name="Jenkins J."/>
            <person name="Shu S."/>
            <person name="Lovell J.T."/>
            <person name="Sreedasyam A."/>
            <person name="Maumus F."/>
            <person name="Tiley G.P."/>
            <person name="Fernandez-Pozo N."/>
            <person name="Barry K."/>
            <person name="Chen C."/>
            <person name="Wang M."/>
            <person name="Lipzen A."/>
            <person name="Daum C."/>
            <person name="Saski C.A."/>
            <person name="Payton A.C."/>
            <person name="Mcbreen J.C."/>
            <person name="Conrad R.E."/>
            <person name="Kollar L.M."/>
            <person name="Olsson S."/>
            <person name="Huttunen S."/>
            <person name="Landis J.B."/>
            <person name="Wickett N.J."/>
            <person name="Johnson M.G."/>
            <person name="Rensing S.A."/>
            <person name="Grimwood J."/>
            <person name="Schmutz J."/>
            <person name="Mcdaniel S.F."/>
        </authorList>
    </citation>
    <scope>NUCLEOTIDE SEQUENCE</scope>
    <source>
        <strain evidence="8">R40</strain>
    </source>
</reference>
<evidence type="ECO:0000256" key="2">
    <source>
        <dbReference type="ARBA" id="ARBA00022692"/>
    </source>
</evidence>
<evidence type="ECO:0000313" key="9">
    <source>
        <dbReference type="Proteomes" id="UP000822688"/>
    </source>
</evidence>
<feature type="transmembrane region" description="Helical" evidence="7">
    <location>
        <begin position="57"/>
        <end position="79"/>
    </location>
</feature>
<dbReference type="InterPro" id="IPR009606">
    <property type="entry name" value="DEAL/Modifying_wall_lignin1/2"/>
</dbReference>
<keyword evidence="9" id="KW-1185">Reference proteome</keyword>
<evidence type="ECO:0000256" key="6">
    <source>
        <dbReference type="ARBA" id="ARBA00029467"/>
    </source>
</evidence>
<comment type="caution">
    <text evidence="8">The sequence shown here is derived from an EMBL/GenBank/DDBJ whole genome shotgun (WGS) entry which is preliminary data.</text>
</comment>
<feature type="transmembrane region" description="Helical" evidence="7">
    <location>
        <begin position="144"/>
        <end position="166"/>
    </location>
</feature>
<evidence type="ECO:0000313" key="8">
    <source>
        <dbReference type="EMBL" id="KAG0574105.1"/>
    </source>
</evidence>
<dbReference type="EMBL" id="CM026426">
    <property type="protein sequence ID" value="KAG0574105.1"/>
    <property type="molecule type" value="Genomic_DNA"/>
</dbReference>
<organism evidence="8 9">
    <name type="scientific">Ceratodon purpureus</name>
    <name type="common">Fire moss</name>
    <name type="synonym">Dicranum purpureum</name>
    <dbReference type="NCBI Taxonomy" id="3225"/>
    <lineage>
        <taxon>Eukaryota</taxon>
        <taxon>Viridiplantae</taxon>
        <taxon>Streptophyta</taxon>
        <taxon>Embryophyta</taxon>
        <taxon>Bryophyta</taxon>
        <taxon>Bryophytina</taxon>
        <taxon>Bryopsida</taxon>
        <taxon>Dicranidae</taxon>
        <taxon>Pseudoditrichales</taxon>
        <taxon>Ditrichaceae</taxon>
        <taxon>Ceratodon</taxon>
    </lineage>
</organism>
<comment type="subcellular location">
    <subcellularLocation>
        <location evidence="1">Endomembrane system</location>
        <topology evidence="1">Multi-pass membrane protein</topology>
    </subcellularLocation>
</comment>
<sequence>MARVSKPLVGIAFFCDILAFGLACGAVARRSRAAPYYAEPGYLTCGYTSDASTGLAATAFVFLLFGQVLITAATSCVCCGKTHYTPGFGRICSILLLLISWVSFAIAEIHLLTGSVVNNIKTQGQVDIGVTTQDEVNCAQAKKFIFAVGAAFTFLTTAFSLVYYFMQAGAESKDQQWNSYRGEADGYYRQSDPYTAHDGPHVGMTAYN</sequence>
<evidence type="ECO:0000256" key="5">
    <source>
        <dbReference type="ARBA" id="ARBA00023136"/>
    </source>
</evidence>
<gene>
    <name evidence="8" type="ORF">KC19_VG234500</name>
</gene>
<comment type="similarity">
    <text evidence="6">Belongs to the DESIGUAL family.</text>
</comment>
<proteinExistence type="inferred from homology"/>
<dbReference type="GO" id="GO:0012505">
    <property type="term" value="C:endomembrane system"/>
    <property type="evidence" value="ECO:0007669"/>
    <property type="project" value="UniProtKB-SubCell"/>
</dbReference>